<protein>
    <submittedName>
        <fullName evidence="2">Uncharacterized protein</fullName>
    </submittedName>
</protein>
<dbReference type="Proteomes" id="UP000000305">
    <property type="component" value="Unassembled WGS sequence"/>
</dbReference>
<keyword evidence="1" id="KW-0732">Signal</keyword>
<dbReference type="HOGENOM" id="CLU_1564484_0_0_1"/>
<reference evidence="2 3" key="1">
    <citation type="journal article" date="2011" name="Science">
        <title>The ecoresponsive genome of Daphnia pulex.</title>
        <authorList>
            <person name="Colbourne J.K."/>
            <person name="Pfrender M.E."/>
            <person name="Gilbert D."/>
            <person name="Thomas W.K."/>
            <person name="Tucker A."/>
            <person name="Oakley T.H."/>
            <person name="Tokishita S."/>
            <person name="Aerts A."/>
            <person name="Arnold G.J."/>
            <person name="Basu M.K."/>
            <person name="Bauer D.J."/>
            <person name="Caceres C.E."/>
            <person name="Carmel L."/>
            <person name="Casola C."/>
            <person name="Choi J.H."/>
            <person name="Detter J.C."/>
            <person name="Dong Q."/>
            <person name="Dusheyko S."/>
            <person name="Eads B.D."/>
            <person name="Frohlich T."/>
            <person name="Geiler-Samerotte K.A."/>
            <person name="Gerlach D."/>
            <person name="Hatcher P."/>
            <person name="Jogdeo S."/>
            <person name="Krijgsveld J."/>
            <person name="Kriventseva E.V."/>
            <person name="Kultz D."/>
            <person name="Laforsch C."/>
            <person name="Lindquist E."/>
            <person name="Lopez J."/>
            <person name="Manak J.R."/>
            <person name="Muller J."/>
            <person name="Pangilinan J."/>
            <person name="Patwardhan R.P."/>
            <person name="Pitluck S."/>
            <person name="Pritham E.J."/>
            <person name="Rechtsteiner A."/>
            <person name="Rho M."/>
            <person name="Rogozin I.B."/>
            <person name="Sakarya O."/>
            <person name="Salamov A."/>
            <person name="Schaack S."/>
            <person name="Shapiro H."/>
            <person name="Shiga Y."/>
            <person name="Skalitzky C."/>
            <person name="Smith Z."/>
            <person name="Souvorov A."/>
            <person name="Sung W."/>
            <person name="Tang Z."/>
            <person name="Tsuchiya D."/>
            <person name="Tu H."/>
            <person name="Vos H."/>
            <person name="Wang M."/>
            <person name="Wolf Y.I."/>
            <person name="Yamagata H."/>
            <person name="Yamada T."/>
            <person name="Ye Y."/>
            <person name="Shaw J.R."/>
            <person name="Andrews J."/>
            <person name="Crease T.J."/>
            <person name="Tang H."/>
            <person name="Lucas S.M."/>
            <person name="Robertson H.M."/>
            <person name="Bork P."/>
            <person name="Koonin E.V."/>
            <person name="Zdobnov E.M."/>
            <person name="Grigoriev I.V."/>
            <person name="Lynch M."/>
            <person name="Boore J.L."/>
        </authorList>
    </citation>
    <scope>NUCLEOTIDE SEQUENCE [LARGE SCALE GENOMIC DNA]</scope>
</reference>
<gene>
    <name evidence="2" type="ORF">DAPPUDRAFT_255426</name>
</gene>
<feature type="chain" id="PRO_5003240943" evidence="1">
    <location>
        <begin position="24"/>
        <end position="171"/>
    </location>
</feature>
<name>E9H960_DAPPU</name>
<accession>E9H960</accession>
<dbReference type="AlphaFoldDB" id="E9H960"/>
<dbReference type="KEGG" id="dpx:DAPPUDRAFT_255426"/>
<evidence type="ECO:0000256" key="1">
    <source>
        <dbReference type="SAM" id="SignalP"/>
    </source>
</evidence>
<sequence length="171" mass="19463">MNEKSPLFALLILVALVAIKTYAHPPETPKPSNLTRYLSEQDQSDLEVDQIQDDDMYGDQAGAVTEEEMEDVLKDSGDEAQKPGMDEMCLLEEAVPEMMQRGIRRRDYSYDSSVITVDKSTIGYIKGRSKENHLVVVEADFDKRVWQKTLPFPLLKQKPQFGGVFHNQLQL</sequence>
<evidence type="ECO:0000313" key="3">
    <source>
        <dbReference type="Proteomes" id="UP000000305"/>
    </source>
</evidence>
<dbReference type="InParanoid" id="E9H960"/>
<feature type="signal peptide" evidence="1">
    <location>
        <begin position="1"/>
        <end position="23"/>
    </location>
</feature>
<dbReference type="EMBL" id="GL732607">
    <property type="protein sequence ID" value="EFX71735.1"/>
    <property type="molecule type" value="Genomic_DNA"/>
</dbReference>
<proteinExistence type="predicted"/>
<organism evidence="2 3">
    <name type="scientific">Daphnia pulex</name>
    <name type="common">Water flea</name>
    <dbReference type="NCBI Taxonomy" id="6669"/>
    <lineage>
        <taxon>Eukaryota</taxon>
        <taxon>Metazoa</taxon>
        <taxon>Ecdysozoa</taxon>
        <taxon>Arthropoda</taxon>
        <taxon>Crustacea</taxon>
        <taxon>Branchiopoda</taxon>
        <taxon>Diplostraca</taxon>
        <taxon>Cladocera</taxon>
        <taxon>Anomopoda</taxon>
        <taxon>Daphniidae</taxon>
        <taxon>Daphnia</taxon>
    </lineage>
</organism>
<keyword evidence="3" id="KW-1185">Reference proteome</keyword>
<evidence type="ECO:0000313" key="2">
    <source>
        <dbReference type="EMBL" id="EFX71735.1"/>
    </source>
</evidence>